<dbReference type="Proteomes" id="UP000593875">
    <property type="component" value="Chromosome"/>
</dbReference>
<evidence type="ECO:0000313" key="3">
    <source>
        <dbReference type="Proteomes" id="UP000593875"/>
    </source>
</evidence>
<feature type="signal peptide" evidence="1">
    <location>
        <begin position="1"/>
        <end position="33"/>
    </location>
</feature>
<keyword evidence="3" id="KW-1185">Reference proteome</keyword>
<dbReference type="RefSeq" id="WP_193688422.1">
    <property type="nucleotide sequence ID" value="NZ_CP062941.1"/>
</dbReference>
<reference evidence="2 3" key="1">
    <citation type="submission" date="2020-10" db="EMBL/GenBank/DDBJ databases">
        <title>Genome sequencing of Massilia sp. LPB0304.</title>
        <authorList>
            <person name="Kim J."/>
        </authorList>
    </citation>
    <scope>NUCLEOTIDE SEQUENCE [LARGE SCALE GENOMIC DNA]</scope>
    <source>
        <strain evidence="2 3">LPB0304</strain>
    </source>
</reference>
<name>A0A7L9U986_9BURK</name>
<dbReference type="Pfam" id="PF14352">
    <property type="entry name" value="DUF4402"/>
    <property type="match status" value="1"/>
</dbReference>
<feature type="chain" id="PRO_5032877684" evidence="1">
    <location>
        <begin position="34"/>
        <end position="178"/>
    </location>
</feature>
<proteinExistence type="predicted"/>
<dbReference type="KEGG" id="mlir:LPB04_09440"/>
<dbReference type="AlphaFoldDB" id="A0A7L9U986"/>
<evidence type="ECO:0000256" key="1">
    <source>
        <dbReference type="SAM" id="SignalP"/>
    </source>
</evidence>
<dbReference type="InterPro" id="IPR025514">
    <property type="entry name" value="DUF4402"/>
</dbReference>
<evidence type="ECO:0000313" key="2">
    <source>
        <dbReference type="EMBL" id="QOL51447.1"/>
    </source>
</evidence>
<organism evidence="2 3">
    <name type="scientific">Massilia litorea</name>
    <dbReference type="NCBI Taxonomy" id="2769491"/>
    <lineage>
        <taxon>Bacteria</taxon>
        <taxon>Pseudomonadati</taxon>
        <taxon>Pseudomonadota</taxon>
        <taxon>Betaproteobacteria</taxon>
        <taxon>Burkholderiales</taxon>
        <taxon>Oxalobacteraceae</taxon>
        <taxon>Telluria group</taxon>
        <taxon>Massilia</taxon>
    </lineage>
</organism>
<protein>
    <submittedName>
        <fullName evidence="2">DUF4402 domain-containing protein</fullName>
    </submittedName>
</protein>
<accession>A0A7L9U986</accession>
<sequence>MPVRSKRFILLASTAVQALLAFALVLTPCPASAQQVALSNTRGLDFGRFVAGSGGTITLSPSGLRSRTGGVILLNSPNASQAAFSASQTTLDAGRGSLRTTATTAATTAVIVSVPANGATYLTSGANSMAVGDFVTPDALLAVGSSGASLAVGATLVVAPNQPPGNYSGTFSVIVNHQ</sequence>
<gene>
    <name evidence="2" type="ORF">LPB04_09440</name>
</gene>
<dbReference type="EMBL" id="CP062941">
    <property type="protein sequence ID" value="QOL51447.1"/>
    <property type="molecule type" value="Genomic_DNA"/>
</dbReference>
<keyword evidence="1" id="KW-0732">Signal</keyword>